<evidence type="ECO:0000313" key="4">
    <source>
        <dbReference type="Proteomes" id="UP000709466"/>
    </source>
</evidence>
<name>A0ABX0VY38_9RHOB</name>
<proteinExistence type="predicted"/>
<accession>A0ABX0VY38</accession>
<dbReference type="Proteomes" id="UP000709466">
    <property type="component" value="Unassembled WGS sequence"/>
</dbReference>
<comment type="caution">
    <text evidence="3">The sequence shown here is derived from an EMBL/GenBank/DDBJ whole genome shotgun (WGS) entry which is preliminary data.</text>
</comment>
<feature type="region of interest" description="Disordered" evidence="1">
    <location>
        <begin position="51"/>
        <end position="105"/>
    </location>
</feature>
<keyword evidence="4" id="KW-1185">Reference proteome</keyword>
<sequence length="177" mass="19707">MRNALIAGLVAAALSLANPAAAQTANSHNNDDIGKLIVGLTFLALVGTALSKKDDTPPAPEAVENDDHRDWERRNDYTRHNDRDNNGRWDNHGENNGRWNDNHPSELTRALPAQCLQGVPTYNGPVSIYTSECLQQNRVQITRLPGNCARQVRGVRDEHYGFDPDCLSSYGFNMLRR</sequence>
<feature type="compositionally biased region" description="Basic and acidic residues" evidence="1">
    <location>
        <begin position="65"/>
        <end position="105"/>
    </location>
</feature>
<protein>
    <submittedName>
        <fullName evidence="3">Uncharacterized protein</fullName>
    </submittedName>
</protein>
<evidence type="ECO:0000256" key="2">
    <source>
        <dbReference type="SAM" id="SignalP"/>
    </source>
</evidence>
<dbReference type="RefSeq" id="WP_167636482.1">
    <property type="nucleotide sequence ID" value="NZ_JAATOP010000002.1"/>
</dbReference>
<evidence type="ECO:0000313" key="3">
    <source>
        <dbReference type="EMBL" id="NIY71562.1"/>
    </source>
</evidence>
<dbReference type="EMBL" id="JAATOP010000002">
    <property type="protein sequence ID" value="NIY71562.1"/>
    <property type="molecule type" value="Genomic_DNA"/>
</dbReference>
<feature type="signal peptide" evidence="2">
    <location>
        <begin position="1"/>
        <end position="22"/>
    </location>
</feature>
<keyword evidence="2" id="KW-0732">Signal</keyword>
<feature type="chain" id="PRO_5046521620" evidence="2">
    <location>
        <begin position="23"/>
        <end position="177"/>
    </location>
</feature>
<evidence type="ECO:0000256" key="1">
    <source>
        <dbReference type="SAM" id="MobiDB-lite"/>
    </source>
</evidence>
<gene>
    <name evidence="3" type="ORF">HCZ30_03840</name>
</gene>
<organism evidence="3 4">
    <name type="scientific">Marivivens donghaensis</name>
    <dbReference type="NCBI Taxonomy" id="1699413"/>
    <lineage>
        <taxon>Bacteria</taxon>
        <taxon>Pseudomonadati</taxon>
        <taxon>Pseudomonadota</taxon>
        <taxon>Alphaproteobacteria</taxon>
        <taxon>Rhodobacterales</taxon>
        <taxon>Paracoccaceae</taxon>
        <taxon>Marivivens group</taxon>
        <taxon>Marivivens</taxon>
    </lineage>
</organism>
<reference evidence="3 4" key="1">
    <citation type="submission" date="2020-03" db="EMBL/GenBank/DDBJ databases">
        <title>Bacterial isolates of synthetic phycosphere.</title>
        <authorList>
            <person name="Fu H."/>
            <person name="Moran M.A."/>
        </authorList>
    </citation>
    <scope>NUCLEOTIDE SEQUENCE [LARGE SCALE GENOMIC DNA]</scope>
    <source>
        <strain evidence="3 4">HF1</strain>
    </source>
</reference>